<organism evidence="1 2">
    <name type="scientific">Malus domestica</name>
    <name type="common">Apple</name>
    <name type="synonym">Pyrus malus</name>
    <dbReference type="NCBI Taxonomy" id="3750"/>
    <lineage>
        <taxon>Eukaryota</taxon>
        <taxon>Viridiplantae</taxon>
        <taxon>Streptophyta</taxon>
        <taxon>Embryophyta</taxon>
        <taxon>Tracheophyta</taxon>
        <taxon>Spermatophyta</taxon>
        <taxon>Magnoliopsida</taxon>
        <taxon>eudicotyledons</taxon>
        <taxon>Gunneridae</taxon>
        <taxon>Pentapetalae</taxon>
        <taxon>rosids</taxon>
        <taxon>fabids</taxon>
        <taxon>Rosales</taxon>
        <taxon>Rosaceae</taxon>
        <taxon>Amygdaloideae</taxon>
        <taxon>Maleae</taxon>
        <taxon>Malus</taxon>
    </lineage>
</organism>
<evidence type="ECO:0000313" key="2">
    <source>
        <dbReference type="Proteomes" id="UP000290289"/>
    </source>
</evidence>
<keyword evidence="2" id="KW-1185">Reference proteome</keyword>
<comment type="caution">
    <text evidence="1">The sequence shown here is derived from an EMBL/GenBank/DDBJ whole genome shotgun (WGS) entry which is preliminary data.</text>
</comment>
<dbReference type="Gene3D" id="3.40.718.10">
    <property type="entry name" value="Isopropylmalate Dehydrogenase"/>
    <property type="match status" value="1"/>
</dbReference>
<dbReference type="EMBL" id="RDQH01000328">
    <property type="protein sequence ID" value="RXI07215.1"/>
    <property type="molecule type" value="Genomic_DNA"/>
</dbReference>
<dbReference type="SUPFAM" id="SSF53659">
    <property type="entry name" value="Isocitrate/Isopropylmalate dehydrogenase-like"/>
    <property type="match status" value="1"/>
</dbReference>
<dbReference type="Proteomes" id="UP000290289">
    <property type="component" value="Chromosome 2"/>
</dbReference>
<gene>
    <name evidence="1" type="ORF">DVH24_026351</name>
</gene>
<name>A0A498KNE4_MALDO</name>
<protein>
    <submittedName>
        <fullName evidence="1">Uncharacterized protein</fullName>
    </submittedName>
</protein>
<proteinExistence type="predicted"/>
<evidence type="ECO:0000313" key="1">
    <source>
        <dbReference type="EMBL" id="RXI07215.1"/>
    </source>
</evidence>
<dbReference type="AlphaFoldDB" id="A0A498KNE4"/>
<dbReference type="STRING" id="3750.A0A498KNE4"/>
<reference evidence="1 2" key="1">
    <citation type="submission" date="2018-10" db="EMBL/GenBank/DDBJ databases">
        <title>A high-quality apple genome assembly.</title>
        <authorList>
            <person name="Hu J."/>
        </authorList>
    </citation>
    <scope>NUCLEOTIDE SEQUENCE [LARGE SCALE GENOMIC DNA]</scope>
    <source>
        <strain evidence="2">cv. HFTH1</strain>
        <tissue evidence="1">Young leaf</tissue>
    </source>
</reference>
<accession>A0A498KNE4</accession>
<sequence length="94" mass="10859">MESEPLRKVRMGCSLKVEDEVGHFDDIDTEKGLRRSKKVGYFLGAIKDHTKQEERKVNKQSKKSIPEFADLSMSLALSKKWPLYLSTKNTIMKK</sequence>